<dbReference type="PATRIC" id="fig|1121477.3.peg.2637"/>
<protein>
    <submittedName>
        <fullName evidence="3">DNA-binding transcriptional regulator, CsgD family</fullName>
    </submittedName>
</protein>
<feature type="domain" description="HTH luxR-type" evidence="1">
    <location>
        <begin position="298"/>
        <end position="363"/>
    </location>
</feature>
<dbReference type="SUPFAM" id="SSF55785">
    <property type="entry name" value="PYP-like sensor domain (PAS domain)"/>
    <property type="match status" value="1"/>
</dbReference>
<dbReference type="Proteomes" id="UP000033608">
    <property type="component" value="Unassembled WGS sequence"/>
</dbReference>
<dbReference type="InterPro" id="IPR035965">
    <property type="entry name" value="PAS-like_dom_sf"/>
</dbReference>
<evidence type="ECO:0000313" key="4">
    <source>
        <dbReference type="Proteomes" id="UP000033608"/>
    </source>
</evidence>
<evidence type="ECO:0000313" key="3">
    <source>
        <dbReference type="EMBL" id="SHF38672.1"/>
    </source>
</evidence>
<gene>
    <name evidence="3" type="ORF">SAMN02745223_02472</name>
    <name evidence="2" type="ORF">VW29_07740</name>
</gene>
<dbReference type="CDD" id="cd06170">
    <property type="entry name" value="LuxR_C_like"/>
    <property type="match status" value="1"/>
</dbReference>
<reference evidence="2 4" key="1">
    <citation type="submission" date="2015-03" db="EMBL/GenBank/DDBJ databases">
        <authorList>
            <person name="Hassan Y.I."/>
            <person name="Lepp D."/>
            <person name="Zhou T."/>
        </authorList>
    </citation>
    <scope>NUCLEOTIDE SEQUENCE [LARGE SCALE GENOMIC DNA]</scope>
    <source>
        <strain evidence="2 4">DSM 17137</strain>
    </source>
</reference>
<dbReference type="Gene3D" id="1.10.10.10">
    <property type="entry name" value="Winged helix-like DNA-binding domain superfamily/Winged helix DNA-binding domain"/>
    <property type="match status" value="1"/>
</dbReference>
<dbReference type="EMBL" id="LAJF01000061">
    <property type="protein sequence ID" value="KKB85045.1"/>
    <property type="molecule type" value="Genomic_DNA"/>
</dbReference>
<dbReference type="RefSeq" id="WP_046134745.1">
    <property type="nucleotide sequence ID" value="NZ_FQVC01000007.1"/>
</dbReference>
<dbReference type="PRINTS" id="PR00038">
    <property type="entry name" value="HTHLUXR"/>
</dbReference>
<evidence type="ECO:0000259" key="1">
    <source>
        <dbReference type="PROSITE" id="PS50043"/>
    </source>
</evidence>
<dbReference type="Proteomes" id="UP000184533">
    <property type="component" value="Unassembled WGS sequence"/>
</dbReference>
<organism evidence="2 4">
    <name type="scientific">Devosia limi DSM 17137</name>
    <dbReference type="NCBI Taxonomy" id="1121477"/>
    <lineage>
        <taxon>Bacteria</taxon>
        <taxon>Pseudomonadati</taxon>
        <taxon>Pseudomonadota</taxon>
        <taxon>Alphaproteobacteria</taxon>
        <taxon>Hyphomicrobiales</taxon>
        <taxon>Devosiaceae</taxon>
        <taxon>Devosia</taxon>
    </lineage>
</organism>
<keyword evidence="3" id="KW-0238">DNA-binding</keyword>
<dbReference type="InterPro" id="IPR016032">
    <property type="entry name" value="Sig_transdc_resp-reg_C-effctor"/>
</dbReference>
<dbReference type="GO" id="GO:0003677">
    <property type="term" value="F:DNA binding"/>
    <property type="evidence" value="ECO:0007669"/>
    <property type="project" value="UniProtKB-KW"/>
</dbReference>
<dbReference type="SMART" id="SM00421">
    <property type="entry name" value="HTH_LUXR"/>
    <property type="match status" value="1"/>
</dbReference>
<dbReference type="PROSITE" id="PS50043">
    <property type="entry name" value="HTH_LUXR_2"/>
    <property type="match status" value="1"/>
</dbReference>
<dbReference type="SUPFAM" id="SSF46894">
    <property type="entry name" value="C-terminal effector domain of the bipartite response regulators"/>
    <property type="match status" value="1"/>
</dbReference>
<dbReference type="EMBL" id="FQVC01000007">
    <property type="protein sequence ID" value="SHF38672.1"/>
    <property type="molecule type" value="Genomic_DNA"/>
</dbReference>
<proteinExistence type="predicted"/>
<dbReference type="Pfam" id="PF00196">
    <property type="entry name" value="GerE"/>
    <property type="match status" value="1"/>
</dbReference>
<evidence type="ECO:0000313" key="2">
    <source>
        <dbReference type="EMBL" id="KKB85045.1"/>
    </source>
</evidence>
<sequence length="364" mass="39536">MKVDAETLDLVSDRFLEAAIDPTLWKDVLEDLAVASGAFGVNIVPIGPVFSGIVATTDSLAPAMELYIGDEWYKRDFRVENAPLLSAEVAVEQDFATAEHFSSLDYYRAQEKFGLRWTAIMAMPADSGLVSFVLQRRIDQGPFEREEVALFRHVRRKLLASTLVMRELAGARIAGLSAGFETAGIACISFDRAGKVAGCNERASRLLGADLQITAGHLRCRRPADSAAFNERLRQVLGQGPSFVPGVADVIVVPRPDRRPLVIRLQRVGGGAQELFGAAAAVALIEDPEQARPIDTALLVTVFDLTPREAEIACMMASGAGLVGIGLHLDITYDTVRTHARAIFRKTDTGSQGQLIALLARFRF</sequence>
<dbReference type="AlphaFoldDB" id="A0A0F5LRR8"/>
<keyword evidence="4" id="KW-1185">Reference proteome</keyword>
<name>A0A0F5LRR8_9HYPH</name>
<dbReference type="GO" id="GO:0006355">
    <property type="term" value="P:regulation of DNA-templated transcription"/>
    <property type="evidence" value="ECO:0007669"/>
    <property type="project" value="InterPro"/>
</dbReference>
<dbReference type="STRING" id="1121477.SAMN02745223_02472"/>
<accession>A0A0F5LRR8</accession>
<reference evidence="3 5" key="2">
    <citation type="submission" date="2016-11" db="EMBL/GenBank/DDBJ databases">
        <authorList>
            <person name="Jaros S."/>
            <person name="Januszkiewicz K."/>
            <person name="Wedrychowicz H."/>
        </authorList>
    </citation>
    <scope>NUCLEOTIDE SEQUENCE [LARGE SCALE GENOMIC DNA]</scope>
    <source>
        <strain evidence="3 5">DSM 17137</strain>
    </source>
</reference>
<dbReference type="InterPro" id="IPR000792">
    <property type="entry name" value="Tscrpt_reg_LuxR_C"/>
</dbReference>
<dbReference type="InterPro" id="IPR036388">
    <property type="entry name" value="WH-like_DNA-bd_sf"/>
</dbReference>
<evidence type="ECO:0000313" key="5">
    <source>
        <dbReference type="Proteomes" id="UP000184533"/>
    </source>
</evidence>
<dbReference type="OrthoDB" id="7444822at2"/>